<dbReference type="GO" id="GO:0030165">
    <property type="term" value="F:PDZ domain binding"/>
    <property type="evidence" value="ECO:0007669"/>
    <property type="project" value="TreeGrafter"/>
</dbReference>
<evidence type="ECO:0000313" key="6">
    <source>
        <dbReference type="Proteomes" id="UP000194236"/>
    </source>
</evidence>
<feature type="transmembrane region" description="Helical" evidence="3">
    <location>
        <begin position="36"/>
        <end position="56"/>
    </location>
</feature>
<organism evidence="5 6">
    <name type="scientific">Euroglyphus maynei</name>
    <name type="common">Mayne's house dust mite</name>
    <dbReference type="NCBI Taxonomy" id="6958"/>
    <lineage>
        <taxon>Eukaryota</taxon>
        <taxon>Metazoa</taxon>
        <taxon>Ecdysozoa</taxon>
        <taxon>Arthropoda</taxon>
        <taxon>Chelicerata</taxon>
        <taxon>Arachnida</taxon>
        <taxon>Acari</taxon>
        <taxon>Acariformes</taxon>
        <taxon>Sarcoptiformes</taxon>
        <taxon>Astigmata</taxon>
        <taxon>Psoroptidia</taxon>
        <taxon>Analgoidea</taxon>
        <taxon>Pyroglyphidae</taxon>
        <taxon>Pyroglyphinae</taxon>
        <taxon>Euroglyphus</taxon>
    </lineage>
</organism>
<feature type="non-terminal residue" evidence="5">
    <location>
        <position position="80"/>
    </location>
</feature>
<evidence type="ECO:0000256" key="3">
    <source>
        <dbReference type="SAM" id="Phobius"/>
    </source>
</evidence>
<keyword evidence="1" id="KW-0479">Metal-binding</keyword>
<dbReference type="SUPFAM" id="SSF81665">
    <property type="entry name" value="Calcium ATPase, transmembrane domain M"/>
    <property type="match status" value="1"/>
</dbReference>
<dbReference type="GO" id="GO:0005886">
    <property type="term" value="C:plasma membrane"/>
    <property type="evidence" value="ECO:0007669"/>
    <property type="project" value="TreeGrafter"/>
</dbReference>
<feature type="domain" description="Cation-transporting P-type ATPase C-terminal" evidence="4">
    <location>
        <begin position="1"/>
        <end position="63"/>
    </location>
</feature>
<dbReference type="InterPro" id="IPR006068">
    <property type="entry name" value="ATPase_P-typ_cation-transptr_C"/>
</dbReference>
<dbReference type="AlphaFoldDB" id="A0A1Y3AY28"/>
<keyword evidence="6" id="KW-1185">Reference proteome</keyword>
<dbReference type="InterPro" id="IPR023298">
    <property type="entry name" value="ATPase_P-typ_TM_dom_sf"/>
</dbReference>
<gene>
    <name evidence="5" type="ORF">BLA29_014990</name>
</gene>
<dbReference type="EMBL" id="MUJZ01051709">
    <property type="protein sequence ID" value="OTF73412.1"/>
    <property type="molecule type" value="Genomic_DNA"/>
</dbReference>
<dbReference type="PANTHER" id="PTHR24093:SF284">
    <property type="entry name" value="PLASMA MEMBRANE CALCIUM-TRANSPORTING ATPASE 3"/>
    <property type="match status" value="1"/>
</dbReference>
<keyword evidence="2" id="KW-0460">Magnesium</keyword>
<proteinExistence type="predicted"/>
<evidence type="ECO:0000259" key="4">
    <source>
        <dbReference type="Pfam" id="PF00689"/>
    </source>
</evidence>
<keyword evidence="3" id="KW-1133">Transmembrane helix</keyword>
<name>A0A1Y3AY28_EURMA</name>
<evidence type="ECO:0000256" key="2">
    <source>
        <dbReference type="ARBA" id="ARBA00022842"/>
    </source>
</evidence>
<dbReference type="PANTHER" id="PTHR24093">
    <property type="entry name" value="CATION TRANSPORTING ATPASE"/>
    <property type="match status" value="1"/>
</dbReference>
<comment type="caution">
    <text evidence="5">The sequence shown here is derived from an EMBL/GenBank/DDBJ whole genome shotgun (WGS) entry which is preliminary data.</text>
</comment>
<dbReference type="Gene3D" id="1.20.1110.10">
    <property type="entry name" value="Calcium-transporting ATPase, transmembrane domain"/>
    <property type="match status" value="1"/>
</dbReference>
<keyword evidence="3" id="KW-0812">Transmembrane</keyword>
<protein>
    <recommendedName>
        <fullName evidence="4">Cation-transporting P-type ATPase C-terminal domain-containing protein</fullName>
    </recommendedName>
</protein>
<dbReference type="GO" id="GO:0046872">
    <property type="term" value="F:metal ion binding"/>
    <property type="evidence" value="ECO:0007669"/>
    <property type="project" value="UniProtKB-KW"/>
</dbReference>
<evidence type="ECO:0000313" key="5">
    <source>
        <dbReference type="EMBL" id="OTF73412.1"/>
    </source>
</evidence>
<dbReference type="GO" id="GO:0005388">
    <property type="term" value="F:P-type calcium transporter activity"/>
    <property type="evidence" value="ECO:0007669"/>
    <property type="project" value="TreeGrafter"/>
</dbReference>
<keyword evidence="3" id="KW-0472">Membrane</keyword>
<dbReference type="GO" id="GO:0051480">
    <property type="term" value="P:regulation of cytosolic calcium ion concentration"/>
    <property type="evidence" value="ECO:0007669"/>
    <property type="project" value="TreeGrafter"/>
</dbReference>
<dbReference type="Proteomes" id="UP000194236">
    <property type="component" value="Unassembled WGS sequence"/>
</dbReference>
<dbReference type="OrthoDB" id="116380at2759"/>
<reference evidence="5 6" key="1">
    <citation type="submission" date="2017-03" db="EMBL/GenBank/DDBJ databases">
        <title>Genome Survey of Euroglyphus maynei.</title>
        <authorList>
            <person name="Arlian L.G."/>
            <person name="Morgan M.S."/>
            <person name="Rider S.D."/>
        </authorList>
    </citation>
    <scope>NUCLEOTIDE SEQUENCE [LARGE SCALE GENOMIC DNA]</scope>
    <source>
        <strain evidence="5">Arlian Lab</strain>
        <tissue evidence="5">Whole body</tissue>
    </source>
</reference>
<accession>A0A1Y3AY28</accession>
<sequence length="80" mass="8961">MDTLGSLALSTEEPDKTVLLRKPYGRNKPLISINMLKIIIGNALYQLAILIAFLFYGKMNYSLLANIFYSSTTVFFPGPQ</sequence>
<evidence type="ECO:0000256" key="1">
    <source>
        <dbReference type="ARBA" id="ARBA00022723"/>
    </source>
</evidence>
<dbReference type="Pfam" id="PF00689">
    <property type="entry name" value="Cation_ATPase_C"/>
    <property type="match status" value="1"/>
</dbReference>